<organism evidence="2 3">
    <name type="scientific">Solanum pinnatisectum</name>
    <name type="common">tansyleaf nightshade</name>
    <dbReference type="NCBI Taxonomy" id="50273"/>
    <lineage>
        <taxon>Eukaryota</taxon>
        <taxon>Viridiplantae</taxon>
        <taxon>Streptophyta</taxon>
        <taxon>Embryophyta</taxon>
        <taxon>Tracheophyta</taxon>
        <taxon>Spermatophyta</taxon>
        <taxon>Magnoliopsida</taxon>
        <taxon>eudicotyledons</taxon>
        <taxon>Gunneridae</taxon>
        <taxon>Pentapetalae</taxon>
        <taxon>asterids</taxon>
        <taxon>lamiids</taxon>
        <taxon>Solanales</taxon>
        <taxon>Solanaceae</taxon>
        <taxon>Solanoideae</taxon>
        <taxon>Solaneae</taxon>
        <taxon>Solanum</taxon>
    </lineage>
</organism>
<evidence type="ECO:0000313" key="3">
    <source>
        <dbReference type="Proteomes" id="UP001311915"/>
    </source>
</evidence>
<dbReference type="EMBL" id="JAWPEI010000008">
    <property type="protein sequence ID" value="KAK4718558.1"/>
    <property type="molecule type" value="Genomic_DNA"/>
</dbReference>
<sequence length="113" mass="12969">MTALSSEQEESDQYSTDKASMVKQRRRDMHKQFSSDKREALLLQRRTRYRKYNQNLLNRFLAPANNDKSRLSYPQLRLSGQKGITTTEIPPHPQTGNTSSSNTPGVVVDRGRT</sequence>
<evidence type="ECO:0000256" key="1">
    <source>
        <dbReference type="SAM" id="MobiDB-lite"/>
    </source>
</evidence>
<evidence type="ECO:0000313" key="2">
    <source>
        <dbReference type="EMBL" id="KAK4718558.1"/>
    </source>
</evidence>
<accession>A0AAV9KZZ8</accession>
<proteinExistence type="predicted"/>
<feature type="compositionally biased region" description="Basic and acidic residues" evidence="1">
    <location>
        <begin position="30"/>
        <end position="39"/>
    </location>
</feature>
<name>A0AAV9KZZ8_9SOLN</name>
<protein>
    <submittedName>
        <fullName evidence="2">Uncharacterized protein</fullName>
    </submittedName>
</protein>
<feature type="compositionally biased region" description="Polar residues" evidence="1">
    <location>
        <begin position="83"/>
        <end position="104"/>
    </location>
</feature>
<comment type="caution">
    <text evidence="2">The sequence shown here is derived from an EMBL/GenBank/DDBJ whole genome shotgun (WGS) entry which is preliminary data.</text>
</comment>
<dbReference type="AlphaFoldDB" id="A0AAV9KZZ8"/>
<reference evidence="2 3" key="1">
    <citation type="submission" date="2023-10" db="EMBL/GenBank/DDBJ databases">
        <title>Genome-Wide Identification Analysis in wild type Solanum Pinnatisectum Reveals Some Genes Defensing Phytophthora Infestans.</title>
        <authorList>
            <person name="Sun C."/>
        </authorList>
    </citation>
    <scope>NUCLEOTIDE SEQUENCE [LARGE SCALE GENOMIC DNA]</scope>
    <source>
        <strain evidence="2">LQN</strain>
        <tissue evidence="2">Leaf</tissue>
    </source>
</reference>
<keyword evidence="3" id="KW-1185">Reference proteome</keyword>
<feature type="region of interest" description="Disordered" evidence="1">
    <location>
        <begin position="83"/>
        <end position="113"/>
    </location>
</feature>
<feature type="region of interest" description="Disordered" evidence="1">
    <location>
        <begin position="1"/>
        <end position="39"/>
    </location>
</feature>
<gene>
    <name evidence="2" type="ORF">R3W88_016896</name>
</gene>
<dbReference type="Proteomes" id="UP001311915">
    <property type="component" value="Unassembled WGS sequence"/>
</dbReference>